<dbReference type="EMBL" id="CP036290">
    <property type="protein sequence ID" value="QDU86293.1"/>
    <property type="molecule type" value="Genomic_DNA"/>
</dbReference>
<keyword evidence="3" id="KW-1185">Reference proteome</keyword>
<keyword evidence="1" id="KW-1133">Transmembrane helix</keyword>
<feature type="transmembrane region" description="Helical" evidence="1">
    <location>
        <begin position="42"/>
        <end position="62"/>
    </location>
</feature>
<evidence type="ECO:0000256" key="1">
    <source>
        <dbReference type="SAM" id="Phobius"/>
    </source>
</evidence>
<organism evidence="2 3">
    <name type="scientific">Rohdeia mirabilis</name>
    <dbReference type="NCBI Taxonomy" id="2528008"/>
    <lineage>
        <taxon>Bacteria</taxon>
        <taxon>Pseudomonadati</taxon>
        <taxon>Planctomycetota</taxon>
        <taxon>Planctomycetia</taxon>
        <taxon>Planctomycetia incertae sedis</taxon>
        <taxon>Rohdeia</taxon>
    </lineage>
</organism>
<reference evidence="2 3" key="1">
    <citation type="submission" date="2019-02" db="EMBL/GenBank/DDBJ databases">
        <title>Deep-cultivation of Planctomycetes and their phenomic and genomic characterization uncovers novel biology.</title>
        <authorList>
            <person name="Wiegand S."/>
            <person name="Jogler M."/>
            <person name="Boedeker C."/>
            <person name="Pinto D."/>
            <person name="Vollmers J."/>
            <person name="Rivas-Marin E."/>
            <person name="Kohn T."/>
            <person name="Peeters S.H."/>
            <person name="Heuer A."/>
            <person name="Rast P."/>
            <person name="Oberbeckmann S."/>
            <person name="Bunk B."/>
            <person name="Jeske O."/>
            <person name="Meyerdierks A."/>
            <person name="Storesund J.E."/>
            <person name="Kallscheuer N."/>
            <person name="Luecker S."/>
            <person name="Lage O.M."/>
            <person name="Pohl T."/>
            <person name="Merkel B.J."/>
            <person name="Hornburger P."/>
            <person name="Mueller R.-W."/>
            <person name="Bruemmer F."/>
            <person name="Labrenz M."/>
            <person name="Spormann A.M."/>
            <person name="Op den Camp H."/>
            <person name="Overmann J."/>
            <person name="Amann R."/>
            <person name="Jetten M.S.M."/>
            <person name="Mascher T."/>
            <person name="Medema M.H."/>
            <person name="Devos D.P."/>
            <person name="Kaster A.-K."/>
            <person name="Ovreas L."/>
            <person name="Rohde M."/>
            <person name="Galperin M.Y."/>
            <person name="Jogler C."/>
        </authorList>
    </citation>
    <scope>NUCLEOTIDE SEQUENCE [LARGE SCALE GENOMIC DNA]</scope>
    <source>
        <strain evidence="2 3">Pla163</strain>
    </source>
</reference>
<dbReference type="Proteomes" id="UP000319342">
    <property type="component" value="Chromosome"/>
</dbReference>
<feature type="transmembrane region" description="Helical" evidence="1">
    <location>
        <begin position="18"/>
        <end position="35"/>
    </location>
</feature>
<gene>
    <name evidence="2" type="primary">rsxD</name>
    <name evidence="2" type="ORF">Pla163_34440</name>
</gene>
<feature type="transmembrane region" description="Helical" evidence="1">
    <location>
        <begin position="217"/>
        <end position="235"/>
    </location>
</feature>
<proteinExistence type="predicted"/>
<dbReference type="AlphaFoldDB" id="A0A518D499"/>
<name>A0A518D499_9BACT</name>
<evidence type="ECO:0000313" key="2">
    <source>
        <dbReference type="EMBL" id="QDU86293.1"/>
    </source>
</evidence>
<dbReference type="RefSeq" id="WP_145191263.1">
    <property type="nucleotide sequence ID" value="NZ_CP036290.1"/>
</dbReference>
<feature type="transmembrane region" description="Helical" evidence="1">
    <location>
        <begin position="88"/>
        <end position="105"/>
    </location>
</feature>
<feature type="transmembrane region" description="Helical" evidence="1">
    <location>
        <begin position="117"/>
        <end position="135"/>
    </location>
</feature>
<feature type="transmembrane region" description="Helical" evidence="1">
    <location>
        <begin position="189"/>
        <end position="205"/>
    </location>
</feature>
<dbReference type="OrthoDB" id="260854at2"/>
<feature type="transmembrane region" description="Helical" evidence="1">
    <location>
        <begin position="241"/>
        <end position="263"/>
    </location>
</feature>
<feature type="transmembrane region" description="Helical" evidence="1">
    <location>
        <begin position="141"/>
        <end position="159"/>
    </location>
</feature>
<protein>
    <submittedName>
        <fullName evidence="2">Electron transport complex subunit RsxD</fullName>
    </submittedName>
</protein>
<evidence type="ECO:0000313" key="3">
    <source>
        <dbReference type="Proteomes" id="UP000319342"/>
    </source>
</evidence>
<sequence length="285" mass="30553">MTPDAPPAPLPWWKQPKWLITVLITILLVSGQVGFGILRTLWVLPVAIGTAVAAEMLFSWLVRGRLGSIQSAYISGTSTVILIKADQLWPYLLCALIAVASKYALTYRGRHLWNPTNFAIAALLLVTGIPILSIQMGNSPWTVGLVWAVGLLIVTRAGVLHVTLSYLVAFTAFAAVRTGLTGVPFATELAPLTGAMYQFFAFFMITDPPTTVSSRRGRIGVVIAIAAVECVIRLLSDHTELRPLLAAPPIFALAIVGPIAKWIDLHRGAVRASATPPAMRAAPSA</sequence>
<accession>A0A518D499</accession>
<keyword evidence="1" id="KW-0812">Transmembrane</keyword>
<keyword evidence="1" id="KW-0472">Membrane</keyword>